<feature type="binding site" evidence="6">
    <location>
        <begin position="116"/>
        <end position="117"/>
    </location>
    <ligand>
        <name>S-adenosyl-L-methionine</name>
        <dbReference type="ChEBI" id="CHEBI:59789"/>
    </ligand>
</feature>
<accession>A0ABU1ZDD6</accession>
<dbReference type="PANTHER" id="PTHR43591">
    <property type="entry name" value="METHYLTRANSFERASE"/>
    <property type="match status" value="1"/>
</dbReference>
<evidence type="ECO:0000256" key="2">
    <source>
        <dbReference type="ARBA" id="ARBA00022603"/>
    </source>
</evidence>
<comment type="caution">
    <text evidence="7">The sequence shown here is derived from an EMBL/GenBank/DDBJ whole genome shotgun (WGS) entry which is preliminary data.</text>
</comment>
<evidence type="ECO:0000256" key="1">
    <source>
        <dbReference type="ARBA" id="ARBA00022428"/>
    </source>
</evidence>
<comment type="similarity">
    <text evidence="6">Belongs to the class I-like SAM-binding methyltransferase superfamily. MenG/UbiE family.</text>
</comment>
<comment type="catalytic activity">
    <reaction evidence="6">
        <text>a 2-demethylmenaquinol + S-adenosyl-L-methionine = a menaquinol + S-adenosyl-L-homocysteine + H(+)</text>
        <dbReference type="Rhea" id="RHEA:42640"/>
        <dbReference type="Rhea" id="RHEA-COMP:9539"/>
        <dbReference type="Rhea" id="RHEA-COMP:9563"/>
        <dbReference type="ChEBI" id="CHEBI:15378"/>
        <dbReference type="ChEBI" id="CHEBI:18151"/>
        <dbReference type="ChEBI" id="CHEBI:55437"/>
        <dbReference type="ChEBI" id="CHEBI:57856"/>
        <dbReference type="ChEBI" id="CHEBI:59789"/>
        <dbReference type="EC" id="2.1.1.163"/>
    </reaction>
</comment>
<dbReference type="EC" id="2.1.1.201" evidence="6"/>
<dbReference type="HAMAP" id="MF_01813">
    <property type="entry name" value="MenG_UbiE_methyltr"/>
    <property type="match status" value="1"/>
</dbReference>
<comment type="pathway">
    <text evidence="6">Cofactor biosynthesis; ubiquinone biosynthesis.</text>
</comment>
<dbReference type="Proteomes" id="UP001180536">
    <property type="component" value="Unassembled WGS sequence"/>
</dbReference>
<feature type="binding site" evidence="6">
    <location>
        <position position="68"/>
    </location>
    <ligand>
        <name>S-adenosyl-L-methionine</name>
        <dbReference type="ChEBI" id="CHEBI:59789"/>
    </ligand>
</feature>
<sequence length="250" mass="27724">MERKQSTPAHNAAEFQWQEDDVFARIASRYDLLCDVFSLGIHRLWKREVARVIAAEPWQTLLDGASGTGDIILRVLRRERTQGRTVIASDVSTAMLAIAERRLAGHRSQVQFRTLDMEAMPSVPDASVDAYSISLGLKICDRGLALREALRVLRPGGRLVVLEASNIRWHAAQQAYLLYMSLCMPLLGWLATGGDASAYRYLLRGIKDFPAAPALCNELEQAGFADVSFKRLSLGIVAIHTARKPVRPAP</sequence>
<gene>
    <name evidence="6" type="primary">ubiE</name>
    <name evidence="7" type="ORF">J2X16_003997</name>
</gene>
<keyword evidence="3 6" id="KW-0808">Transferase</keyword>
<dbReference type="EC" id="2.1.1.163" evidence="6"/>
<dbReference type="Gene3D" id="3.40.50.150">
    <property type="entry name" value="Vaccinia Virus protein VP39"/>
    <property type="match status" value="1"/>
</dbReference>
<dbReference type="PROSITE" id="PS51608">
    <property type="entry name" value="SAM_MT_UBIE"/>
    <property type="match status" value="1"/>
</dbReference>
<dbReference type="CDD" id="cd02440">
    <property type="entry name" value="AdoMet_MTases"/>
    <property type="match status" value="1"/>
</dbReference>
<dbReference type="SUPFAM" id="SSF53335">
    <property type="entry name" value="S-adenosyl-L-methionine-dependent methyltransferases"/>
    <property type="match status" value="1"/>
</dbReference>
<dbReference type="RefSeq" id="WP_056875987.1">
    <property type="nucleotide sequence ID" value="NZ_JAVDXQ010000005.1"/>
</dbReference>
<keyword evidence="4 6" id="KW-0831">Ubiquinone biosynthesis</keyword>
<keyword evidence="7" id="KW-0830">Ubiquinone</keyword>
<comment type="catalytic activity">
    <reaction evidence="6">
        <text>a 2-methoxy-6-(all-trans-polyprenyl)benzene-1,4-diol + S-adenosyl-L-methionine = a 5-methoxy-2-methyl-3-(all-trans-polyprenyl)benzene-1,4-diol + S-adenosyl-L-homocysteine + H(+)</text>
        <dbReference type="Rhea" id="RHEA:28286"/>
        <dbReference type="Rhea" id="RHEA-COMP:10858"/>
        <dbReference type="Rhea" id="RHEA-COMP:10859"/>
        <dbReference type="ChEBI" id="CHEBI:15378"/>
        <dbReference type="ChEBI" id="CHEBI:57856"/>
        <dbReference type="ChEBI" id="CHEBI:59789"/>
        <dbReference type="ChEBI" id="CHEBI:84166"/>
        <dbReference type="ChEBI" id="CHEBI:84167"/>
        <dbReference type="EC" id="2.1.1.201"/>
    </reaction>
</comment>
<keyword evidence="8" id="KW-1185">Reference proteome</keyword>
<dbReference type="GO" id="GO:0032259">
    <property type="term" value="P:methylation"/>
    <property type="evidence" value="ECO:0007669"/>
    <property type="project" value="UniProtKB-KW"/>
</dbReference>
<feature type="binding site" evidence="6">
    <location>
        <position position="134"/>
    </location>
    <ligand>
        <name>S-adenosyl-L-methionine</name>
        <dbReference type="ChEBI" id="CHEBI:59789"/>
    </ligand>
</feature>
<dbReference type="Pfam" id="PF01209">
    <property type="entry name" value="Ubie_methyltran"/>
    <property type="match status" value="1"/>
</dbReference>
<evidence type="ECO:0000256" key="5">
    <source>
        <dbReference type="ARBA" id="ARBA00022691"/>
    </source>
</evidence>
<keyword evidence="5 6" id="KW-0949">S-adenosyl-L-methionine</keyword>
<evidence type="ECO:0000313" key="8">
    <source>
        <dbReference type="Proteomes" id="UP001180536"/>
    </source>
</evidence>
<evidence type="ECO:0000256" key="3">
    <source>
        <dbReference type="ARBA" id="ARBA00022679"/>
    </source>
</evidence>
<proteinExistence type="inferred from homology"/>
<comment type="function">
    <text evidence="6">Methyltransferase required for the conversion of demethylmenaquinol (DMKH2) to menaquinol (MKH2) and the conversion of 2-polyprenyl-6-methoxy-1,4-benzoquinol (DDMQH2) to 2-polyprenyl-3-methyl-6-methoxy-1,4-benzoquinol (DMQH2).</text>
</comment>
<keyword evidence="1 6" id="KW-0474">Menaquinone biosynthesis</keyword>
<keyword evidence="2 6" id="KW-0489">Methyltransferase</keyword>
<protein>
    <recommendedName>
        <fullName evidence="6">Ubiquinone/menaquinone biosynthesis C-methyltransferase UbiE</fullName>
        <ecNumber evidence="6">2.1.1.163</ecNumber>
        <ecNumber evidence="6">2.1.1.201</ecNumber>
    </recommendedName>
    <alternativeName>
        <fullName evidence="6">2-methoxy-6-polyprenyl-1,4-benzoquinol methylase</fullName>
    </alternativeName>
    <alternativeName>
        <fullName evidence="6">Demethylmenaquinone methyltransferase</fullName>
    </alternativeName>
</protein>
<dbReference type="NCBIfam" id="TIGR01934">
    <property type="entry name" value="MenG_MenH_UbiE"/>
    <property type="match status" value="1"/>
</dbReference>
<evidence type="ECO:0000256" key="4">
    <source>
        <dbReference type="ARBA" id="ARBA00022688"/>
    </source>
</evidence>
<comment type="pathway">
    <text evidence="6">Quinol/quinone metabolism; menaquinone biosynthesis; menaquinol from 1,4-dihydroxy-2-naphthoate: step 2/2.</text>
</comment>
<dbReference type="GO" id="GO:0008168">
    <property type="term" value="F:methyltransferase activity"/>
    <property type="evidence" value="ECO:0007669"/>
    <property type="project" value="UniProtKB-KW"/>
</dbReference>
<evidence type="ECO:0000313" key="7">
    <source>
        <dbReference type="EMBL" id="MDR7298634.1"/>
    </source>
</evidence>
<dbReference type="PANTHER" id="PTHR43591:SF24">
    <property type="entry name" value="2-METHOXY-6-POLYPRENYL-1,4-BENZOQUINOL METHYLASE, MITOCHONDRIAL"/>
    <property type="match status" value="1"/>
</dbReference>
<dbReference type="InterPro" id="IPR029063">
    <property type="entry name" value="SAM-dependent_MTases_sf"/>
</dbReference>
<dbReference type="PROSITE" id="PS01184">
    <property type="entry name" value="UBIE_2"/>
    <property type="match status" value="1"/>
</dbReference>
<dbReference type="EMBL" id="JAVDXQ010000005">
    <property type="protein sequence ID" value="MDR7298634.1"/>
    <property type="molecule type" value="Genomic_DNA"/>
</dbReference>
<name>A0ABU1ZDD6_9BURK</name>
<dbReference type="InterPro" id="IPR023576">
    <property type="entry name" value="UbiE/COQ5_MeTrFase_CS"/>
</dbReference>
<feature type="binding site" evidence="6">
    <location>
        <position position="90"/>
    </location>
    <ligand>
        <name>S-adenosyl-L-methionine</name>
        <dbReference type="ChEBI" id="CHEBI:59789"/>
    </ligand>
</feature>
<organism evidence="7 8">
    <name type="scientific">Pelomonas aquatica</name>
    <dbReference type="NCBI Taxonomy" id="431058"/>
    <lineage>
        <taxon>Bacteria</taxon>
        <taxon>Pseudomonadati</taxon>
        <taxon>Pseudomonadota</taxon>
        <taxon>Betaproteobacteria</taxon>
        <taxon>Burkholderiales</taxon>
        <taxon>Sphaerotilaceae</taxon>
        <taxon>Roseateles</taxon>
    </lineage>
</organism>
<reference evidence="7 8" key="1">
    <citation type="submission" date="2023-07" db="EMBL/GenBank/DDBJ databases">
        <title>Sorghum-associated microbial communities from plants grown in Nebraska, USA.</title>
        <authorList>
            <person name="Schachtman D."/>
        </authorList>
    </citation>
    <scope>NUCLEOTIDE SEQUENCE [LARGE SCALE GENOMIC DNA]</scope>
    <source>
        <strain evidence="7 8">BE310</strain>
    </source>
</reference>
<evidence type="ECO:0000256" key="6">
    <source>
        <dbReference type="HAMAP-Rule" id="MF_01813"/>
    </source>
</evidence>
<dbReference type="InterPro" id="IPR004033">
    <property type="entry name" value="UbiE/COQ5_MeTrFase"/>
</dbReference>